<feature type="non-terminal residue" evidence="1">
    <location>
        <position position="1"/>
    </location>
</feature>
<proteinExistence type="predicted"/>
<accession>A0A195EUP9</accession>
<reference evidence="1 2" key="1">
    <citation type="submission" date="2016-03" db="EMBL/GenBank/DDBJ databases">
        <title>Trachymyrmex septentrionalis WGS genome.</title>
        <authorList>
            <person name="Nygaard S."/>
            <person name="Hu H."/>
            <person name="Boomsma J."/>
            <person name="Zhang G."/>
        </authorList>
    </citation>
    <scope>NUCLEOTIDE SEQUENCE [LARGE SCALE GENOMIC DNA]</scope>
    <source>
        <strain evidence="1">Tsep2-gDNA-1</strain>
        <tissue evidence="1">Whole body</tissue>
    </source>
</reference>
<organism evidence="1 2">
    <name type="scientific">Trachymyrmex septentrionalis</name>
    <dbReference type="NCBI Taxonomy" id="34720"/>
    <lineage>
        <taxon>Eukaryota</taxon>
        <taxon>Metazoa</taxon>
        <taxon>Ecdysozoa</taxon>
        <taxon>Arthropoda</taxon>
        <taxon>Hexapoda</taxon>
        <taxon>Insecta</taxon>
        <taxon>Pterygota</taxon>
        <taxon>Neoptera</taxon>
        <taxon>Endopterygota</taxon>
        <taxon>Hymenoptera</taxon>
        <taxon>Apocrita</taxon>
        <taxon>Aculeata</taxon>
        <taxon>Formicoidea</taxon>
        <taxon>Formicidae</taxon>
        <taxon>Myrmicinae</taxon>
        <taxon>Trachymyrmex</taxon>
    </lineage>
</organism>
<sequence>SNGRGFLPLDKSQGKSTLNLLRVLKSPSTLTGPAHQRYLLSDGRIDLSMRKCLVPSDVRENRERDHGLRLCIAYKSRQSLIPGGGLSRRRPQKGWRSSRGCLACGGSFARGLCMQMVCVYCEKRAPYEYVKWKTKQKRHREREREPSVTSYSKYILEKSTHTYVRDAYACTPVDIDPVSGSRREGRCSLRYSERGGVECQEESKIGKTNHAHRSPPRVPPWFWCPVCLSIRRDVCKAYTATTTKVNEPWTNEPRLILNFSNCCP</sequence>
<keyword evidence="2" id="KW-1185">Reference proteome</keyword>
<evidence type="ECO:0000313" key="1">
    <source>
        <dbReference type="EMBL" id="KYN31973.1"/>
    </source>
</evidence>
<dbReference type="EMBL" id="KQ981958">
    <property type="protein sequence ID" value="KYN31973.1"/>
    <property type="molecule type" value="Genomic_DNA"/>
</dbReference>
<gene>
    <name evidence="1" type="ORF">ALC56_13726</name>
</gene>
<dbReference type="Proteomes" id="UP000078541">
    <property type="component" value="Unassembled WGS sequence"/>
</dbReference>
<dbReference type="AlphaFoldDB" id="A0A195EUP9"/>
<protein>
    <submittedName>
        <fullName evidence="1">Uncharacterized protein</fullName>
    </submittedName>
</protein>
<evidence type="ECO:0000313" key="2">
    <source>
        <dbReference type="Proteomes" id="UP000078541"/>
    </source>
</evidence>
<name>A0A195EUP9_9HYME</name>